<dbReference type="Pfam" id="PF05751">
    <property type="entry name" value="FixH"/>
    <property type="match status" value="1"/>
</dbReference>
<dbReference type="KEGG" id="ptaw:DW352_20800"/>
<dbReference type="Proteomes" id="UP000254889">
    <property type="component" value="Chromosome"/>
</dbReference>
<evidence type="ECO:0000313" key="2">
    <source>
        <dbReference type="EMBL" id="AXK82748.1"/>
    </source>
</evidence>
<proteinExistence type="predicted"/>
<accession>A0A346A0Q1</accession>
<protein>
    <submittedName>
        <fullName evidence="2">Nitrogen fixation protein FixH</fullName>
    </submittedName>
</protein>
<evidence type="ECO:0000313" key="3">
    <source>
        <dbReference type="Proteomes" id="UP000254889"/>
    </source>
</evidence>
<dbReference type="RefSeq" id="WP_115693127.1">
    <property type="nucleotide sequence ID" value="NZ_CP031417.1"/>
</dbReference>
<name>A0A346A0Q1_9HYPH</name>
<evidence type="ECO:0000256" key="1">
    <source>
        <dbReference type="SAM" id="Phobius"/>
    </source>
</evidence>
<dbReference type="EMBL" id="CP031417">
    <property type="protein sequence ID" value="AXK82748.1"/>
    <property type="molecule type" value="Genomic_DNA"/>
</dbReference>
<dbReference type="InterPro" id="IPR008620">
    <property type="entry name" value="FixH"/>
</dbReference>
<dbReference type="OrthoDB" id="1495896at2"/>
<dbReference type="AlphaFoldDB" id="A0A346A0Q1"/>
<keyword evidence="3" id="KW-1185">Reference proteome</keyword>
<keyword evidence="1" id="KW-0812">Transmembrane</keyword>
<sequence>MIASVKKPREVTGRAVLVWLVCFFGVVFVVNGVMIKAATSTFGGVETASSYKAGLMFKQEIAAAEQQDERHWKIDGTLKRNGAGEAVLDFTARDASGAPLTGLTADATLVHPADARLDHAIKVDRVGAGRFHGESAAPRGQWELLVDLYRDGDRVFRSRSRVSLQ</sequence>
<organism evidence="2 3">
    <name type="scientific">Pseudolabrys taiwanensis</name>
    <dbReference type="NCBI Taxonomy" id="331696"/>
    <lineage>
        <taxon>Bacteria</taxon>
        <taxon>Pseudomonadati</taxon>
        <taxon>Pseudomonadota</taxon>
        <taxon>Alphaproteobacteria</taxon>
        <taxon>Hyphomicrobiales</taxon>
        <taxon>Xanthobacteraceae</taxon>
        <taxon>Pseudolabrys</taxon>
    </lineage>
</organism>
<reference evidence="2 3" key="1">
    <citation type="submission" date="2018-07" db="EMBL/GenBank/DDBJ databases">
        <authorList>
            <person name="Quirk P.G."/>
            <person name="Krulwich T.A."/>
        </authorList>
    </citation>
    <scope>NUCLEOTIDE SEQUENCE [LARGE SCALE GENOMIC DNA]</scope>
    <source>
        <strain evidence="2 3">CC-BB4</strain>
    </source>
</reference>
<keyword evidence="1" id="KW-0472">Membrane</keyword>
<dbReference type="InterPro" id="IPR018037">
    <property type="entry name" value="FixH_proteobacterial"/>
</dbReference>
<gene>
    <name evidence="2" type="ORF">DW352_20800</name>
</gene>
<keyword evidence="1" id="KW-1133">Transmembrane helix</keyword>
<feature type="transmembrane region" description="Helical" evidence="1">
    <location>
        <begin position="16"/>
        <end position="35"/>
    </location>
</feature>
<dbReference type="PIRSF" id="PIRSF011386">
    <property type="entry name" value="FixH"/>
    <property type="match status" value="1"/>
</dbReference>